<dbReference type="EMBL" id="JAXOVC010000004">
    <property type="protein sequence ID" value="KAK4503177.1"/>
    <property type="molecule type" value="Genomic_DNA"/>
</dbReference>
<comment type="caution">
    <text evidence="2">The sequence shown here is derived from an EMBL/GenBank/DDBJ whole genome shotgun (WGS) entry which is preliminary data.</text>
</comment>
<name>A0ABR0ENJ3_ZASCE</name>
<proteinExistence type="predicted"/>
<accession>A0ABR0ENJ3</accession>
<reference evidence="2 3" key="1">
    <citation type="journal article" date="2023" name="G3 (Bethesda)">
        <title>A chromosome-level genome assembly of Zasmidium syzygii isolated from banana leaves.</title>
        <authorList>
            <person name="van Westerhoven A.C."/>
            <person name="Mehrabi R."/>
            <person name="Talebi R."/>
            <person name="Steentjes M.B.F."/>
            <person name="Corcolon B."/>
            <person name="Chong P.A."/>
            <person name="Kema G.H.J."/>
            <person name="Seidl M.F."/>
        </authorList>
    </citation>
    <scope>NUCLEOTIDE SEQUENCE [LARGE SCALE GENOMIC DNA]</scope>
    <source>
        <strain evidence="2 3">P124</strain>
    </source>
</reference>
<evidence type="ECO:0008006" key="4">
    <source>
        <dbReference type="Google" id="ProtNLM"/>
    </source>
</evidence>
<keyword evidence="3" id="KW-1185">Reference proteome</keyword>
<evidence type="ECO:0000313" key="2">
    <source>
        <dbReference type="EMBL" id="KAK4503177.1"/>
    </source>
</evidence>
<dbReference type="Proteomes" id="UP001305779">
    <property type="component" value="Unassembled WGS sequence"/>
</dbReference>
<protein>
    <recommendedName>
        <fullName evidence="4">SnoaL-like domain-containing protein</fullName>
    </recommendedName>
</protein>
<gene>
    <name evidence="2" type="ORF">PRZ48_006605</name>
</gene>
<evidence type="ECO:0000313" key="3">
    <source>
        <dbReference type="Proteomes" id="UP001305779"/>
    </source>
</evidence>
<organism evidence="2 3">
    <name type="scientific">Zasmidium cellare</name>
    <name type="common">Wine cellar mold</name>
    <name type="synonym">Racodium cellare</name>
    <dbReference type="NCBI Taxonomy" id="395010"/>
    <lineage>
        <taxon>Eukaryota</taxon>
        <taxon>Fungi</taxon>
        <taxon>Dikarya</taxon>
        <taxon>Ascomycota</taxon>
        <taxon>Pezizomycotina</taxon>
        <taxon>Dothideomycetes</taxon>
        <taxon>Dothideomycetidae</taxon>
        <taxon>Mycosphaerellales</taxon>
        <taxon>Mycosphaerellaceae</taxon>
        <taxon>Zasmidium</taxon>
    </lineage>
</organism>
<feature type="region of interest" description="Disordered" evidence="1">
    <location>
        <begin position="1"/>
        <end position="38"/>
    </location>
</feature>
<sequence>MPEPAAECGQRLRWLQPKTYPEQGQHVETSSEDDGPSTSDFLESISRSFIEAINKRQLSRNSLPWTYMDRKIFRATFDQANLTELDLDEYLAALKWITSTHPKHRVEVQQIMVAVDKDETRADVFLTVKTLGLPDDGLVTEGIGFLKWMKTDGEWWCVRYKGSHARTQAEPQAVVNDLLKVVIPDDSEAMSDDDISPLRVAARLCEEALEDRTNTFPSDACGQSSGRISKDLRPMLHPYDDESYPATAAILSQDNARLIFDPSGSIQRFRQTNRTVKSLEDEDKEKDLFTWDDYCTKGAPWTFADFVSA</sequence>
<evidence type="ECO:0000256" key="1">
    <source>
        <dbReference type="SAM" id="MobiDB-lite"/>
    </source>
</evidence>